<evidence type="ECO:0000313" key="2">
    <source>
        <dbReference type="Proteomes" id="UP001500101"/>
    </source>
</evidence>
<organism evidence="1 2">
    <name type="scientific">Sphingobacterium kyonggiense</name>
    <dbReference type="NCBI Taxonomy" id="714075"/>
    <lineage>
        <taxon>Bacteria</taxon>
        <taxon>Pseudomonadati</taxon>
        <taxon>Bacteroidota</taxon>
        <taxon>Sphingobacteriia</taxon>
        <taxon>Sphingobacteriales</taxon>
        <taxon>Sphingobacteriaceae</taxon>
        <taxon>Sphingobacterium</taxon>
    </lineage>
</organism>
<protein>
    <recommendedName>
        <fullName evidence="3">Transposase-like zinc ribbon protein</fullName>
    </recommendedName>
</protein>
<accession>A0ABP7Z3E4</accession>
<evidence type="ECO:0000313" key="1">
    <source>
        <dbReference type="EMBL" id="GAA4146385.1"/>
    </source>
</evidence>
<proteinExistence type="predicted"/>
<reference evidence="2" key="1">
    <citation type="journal article" date="2019" name="Int. J. Syst. Evol. Microbiol.">
        <title>The Global Catalogue of Microorganisms (GCM) 10K type strain sequencing project: providing services to taxonomists for standard genome sequencing and annotation.</title>
        <authorList>
            <consortium name="The Broad Institute Genomics Platform"/>
            <consortium name="The Broad Institute Genome Sequencing Center for Infectious Disease"/>
            <person name="Wu L."/>
            <person name="Ma J."/>
        </authorList>
    </citation>
    <scope>NUCLEOTIDE SEQUENCE [LARGE SCALE GENOMIC DNA]</scope>
    <source>
        <strain evidence="2">JCM 16704</strain>
    </source>
</reference>
<keyword evidence="2" id="KW-1185">Reference proteome</keyword>
<name>A0ABP7Z3E4_9SPHI</name>
<evidence type="ECO:0008006" key="3">
    <source>
        <dbReference type="Google" id="ProtNLM"/>
    </source>
</evidence>
<gene>
    <name evidence="1" type="ORF">GCM10022216_31230</name>
</gene>
<comment type="caution">
    <text evidence="1">The sequence shown here is derived from an EMBL/GenBank/DDBJ whole genome shotgun (WGS) entry which is preliminary data.</text>
</comment>
<dbReference type="EMBL" id="BAAAZI010000012">
    <property type="protein sequence ID" value="GAA4146385.1"/>
    <property type="molecule type" value="Genomic_DNA"/>
</dbReference>
<dbReference type="Proteomes" id="UP001500101">
    <property type="component" value="Unassembled WGS sequence"/>
</dbReference>
<sequence length="155" mass="18590">MISIINPNMKTRFRDQKLRISEFYKKVFIQCPRCDLKAISTVDYETRNARLLCENCTYNKDCSTETTFFGSTGNLILPAHQYFYANLWLLAPFKNDIVWAYNYDHLDYLEAYIGAKLREKQDREHYTLLEKLPLFYHDRKNRDSLLKLISKLRLK</sequence>